<dbReference type="Proteomes" id="UP000094020">
    <property type="component" value="Chromosome 2"/>
</dbReference>
<organism evidence="1 2">
    <name type="scientific">Kwoniella pini CBS 10737</name>
    <dbReference type="NCBI Taxonomy" id="1296096"/>
    <lineage>
        <taxon>Eukaryota</taxon>
        <taxon>Fungi</taxon>
        <taxon>Dikarya</taxon>
        <taxon>Basidiomycota</taxon>
        <taxon>Agaricomycotina</taxon>
        <taxon>Tremellomycetes</taxon>
        <taxon>Tremellales</taxon>
        <taxon>Cryptococcaceae</taxon>
        <taxon>Kwoniella</taxon>
    </lineage>
</organism>
<evidence type="ECO:0000313" key="2">
    <source>
        <dbReference type="Proteomes" id="UP000094020"/>
    </source>
</evidence>
<protein>
    <submittedName>
        <fullName evidence="1">Uncharacterized protein</fullName>
    </submittedName>
</protein>
<accession>A0AAJ8L348</accession>
<reference evidence="1" key="2">
    <citation type="submission" date="2024-02" db="EMBL/GenBank/DDBJ databases">
        <title>Comparative genomics of Cryptococcus and Kwoniella reveals pathogenesis evolution and contrasting modes of karyotype evolution via chromosome fusion or intercentromeric recombination.</title>
        <authorList>
            <person name="Coelho M.A."/>
            <person name="David-Palma M."/>
            <person name="Shea T."/>
            <person name="Bowers K."/>
            <person name="McGinley-Smith S."/>
            <person name="Mohammad A.W."/>
            <person name="Gnirke A."/>
            <person name="Yurkov A.M."/>
            <person name="Nowrousian M."/>
            <person name="Sun S."/>
            <person name="Cuomo C.A."/>
            <person name="Heitman J."/>
        </authorList>
    </citation>
    <scope>NUCLEOTIDE SEQUENCE</scope>
    <source>
        <strain evidence="1">CBS 10737</strain>
    </source>
</reference>
<reference evidence="1" key="1">
    <citation type="submission" date="2013-07" db="EMBL/GenBank/DDBJ databases">
        <authorList>
            <consortium name="The Broad Institute Genome Sequencing Platform"/>
            <person name="Cuomo C."/>
            <person name="Litvintseva A."/>
            <person name="Chen Y."/>
            <person name="Heitman J."/>
            <person name="Sun S."/>
            <person name="Springer D."/>
            <person name="Dromer F."/>
            <person name="Young S.K."/>
            <person name="Zeng Q."/>
            <person name="Gargeya S."/>
            <person name="Fitzgerald M."/>
            <person name="Abouelleil A."/>
            <person name="Alvarado L."/>
            <person name="Berlin A.M."/>
            <person name="Chapman S.B."/>
            <person name="Dewar J."/>
            <person name="Goldberg J."/>
            <person name="Griggs A."/>
            <person name="Gujja S."/>
            <person name="Hansen M."/>
            <person name="Howarth C."/>
            <person name="Imamovic A."/>
            <person name="Larimer J."/>
            <person name="McCowan C."/>
            <person name="Murphy C."/>
            <person name="Pearson M."/>
            <person name="Priest M."/>
            <person name="Roberts A."/>
            <person name="Saif S."/>
            <person name="Shea T."/>
            <person name="Sykes S."/>
            <person name="Wortman J."/>
            <person name="Nusbaum C."/>
            <person name="Birren B."/>
        </authorList>
    </citation>
    <scope>NUCLEOTIDE SEQUENCE</scope>
    <source>
        <strain evidence="1">CBS 10737</strain>
    </source>
</reference>
<dbReference type="KEGG" id="kpin:96955712"/>
<keyword evidence="2" id="KW-1185">Reference proteome</keyword>
<dbReference type="RefSeq" id="XP_070058617.1">
    <property type="nucleotide sequence ID" value="XM_070202516.1"/>
</dbReference>
<sequence length="98" mass="10826">MQLILLKGSMLLSQSLISTQFNITLWMSTLPISSYLAKVVSGILPSKSPIRNSSDRFGIVTRLSADLRKSDHAPVMVHKKITNRTSTVASNITFTSLY</sequence>
<dbReference type="EMBL" id="CP144520">
    <property type="protein sequence ID" value="WWC68252.1"/>
    <property type="molecule type" value="Genomic_DNA"/>
</dbReference>
<dbReference type="GeneID" id="96955712"/>
<proteinExistence type="predicted"/>
<gene>
    <name evidence="1" type="ORF">I206_102175</name>
</gene>
<name>A0AAJ8L348_9TREE</name>
<evidence type="ECO:0000313" key="1">
    <source>
        <dbReference type="EMBL" id="WWC68252.1"/>
    </source>
</evidence>
<dbReference type="AlphaFoldDB" id="A0AAJ8L348"/>